<dbReference type="EMBL" id="CAFBMO010000055">
    <property type="protein sequence ID" value="CAB4912456.1"/>
    <property type="molecule type" value="Genomic_DNA"/>
</dbReference>
<accession>A0A6J7H0H1</accession>
<gene>
    <name evidence="1" type="ORF">UFOPK1908_00216</name>
    <name evidence="2" type="ORF">UFOPK3576_01219</name>
</gene>
<sequence>MDERARRVFRTFMVGSAVAASLSALEAANNPVLAATGLTATPGNYVMGESPAVTLNWTAALSPVTTVTVNIGAFTTNAASNCVSSGISVRMGGTSLGPIACTWNSVANTFTLATSSSGANNLTFPAGLLKAGMQGSTQMTLIDDGLVATASQTISFTPGAGSLPPEWFQSYQRDSTTDLCVNTWSPSWAMWANRGSGGFVCVRTNYYDPNLASWLYR</sequence>
<dbReference type="EMBL" id="CAEZVB010000004">
    <property type="protein sequence ID" value="CAB4613476.1"/>
    <property type="molecule type" value="Genomic_DNA"/>
</dbReference>
<name>A0A6J7H0H1_9ZZZZ</name>
<proteinExistence type="predicted"/>
<dbReference type="AlphaFoldDB" id="A0A6J7H0H1"/>
<reference evidence="2" key="1">
    <citation type="submission" date="2020-05" db="EMBL/GenBank/DDBJ databases">
        <authorList>
            <person name="Chiriac C."/>
            <person name="Salcher M."/>
            <person name="Ghai R."/>
            <person name="Kavagutti S V."/>
        </authorList>
    </citation>
    <scope>NUCLEOTIDE SEQUENCE</scope>
</reference>
<organism evidence="2">
    <name type="scientific">freshwater metagenome</name>
    <dbReference type="NCBI Taxonomy" id="449393"/>
    <lineage>
        <taxon>unclassified sequences</taxon>
        <taxon>metagenomes</taxon>
        <taxon>ecological metagenomes</taxon>
    </lineage>
</organism>
<evidence type="ECO:0000313" key="2">
    <source>
        <dbReference type="EMBL" id="CAB4912456.1"/>
    </source>
</evidence>
<protein>
    <submittedName>
        <fullName evidence="2">Unannotated protein</fullName>
    </submittedName>
</protein>
<evidence type="ECO:0000313" key="1">
    <source>
        <dbReference type="EMBL" id="CAB4613476.1"/>
    </source>
</evidence>